<dbReference type="PANTHER" id="PTHR35274:SF2">
    <property type="entry name" value="E6-LIKE PROTEIN"/>
    <property type="match status" value="1"/>
</dbReference>
<feature type="signal peptide" evidence="2">
    <location>
        <begin position="1"/>
        <end position="27"/>
    </location>
</feature>
<dbReference type="AlphaFoldDB" id="A0A6G1E189"/>
<accession>A0A6G1E189</accession>
<reference evidence="3 4" key="1">
    <citation type="submission" date="2019-11" db="EMBL/GenBank/DDBJ databases">
        <title>Whole genome sequence of Oryza granulata.</title>
        <authorList>
            <person name="Li W."/>
        </authorList>
    </citation>
    <scope>NUCLEOTIDE SEQUENCE [LARGE SCALE GENOMIC DNA]</scope>
    <source>
        <strain evidence="4">cv. Menghai</strain>
        <tissue evidence="3">Leaf</tissue>
    </source>
</reference>
<keyword evidence="4" id="KW-1185">Reference proteome</keyword>
<evidence type="ECO:0008006" key="5">
    <source>
        <dbReference type="Google" id="ProtNLM"/>
    </source>
</evidence>
<dbReference type="PANTHER" id="PTHR35274">
    <property type="entry name" value="E6-LIKE PROTEIN"/>
    <property type="match status" value="1"/>
</dbReference>
<sequence length="591" mass="63376">MAYSSSPPHHNLFLFALAFLAVGAADAWPAWGNGRMFFSKATRPEAVELDKVAVATTAAAADTTNSNSASEEFSRPSSGGSNSRGYGRPEESYPEAYFRRGVHHDAEKLTTTNAAAATAEQEKEEEAAPAGVTGDNDAWLGYPEDGSGRGRPLPYARMRGGQQQHTTTNAAAATAEQEKEQEAAAAGVAGDGAGLGYPEDGSGRGRPLSYARMRGGQQQQQQYDYGMSDTRLYQNGRYYYDVNTGKYYGYGRASNPVRTRPEEFGSWHGGRRYGANAAYANGNDQEEFGTGYRAGEQVGRRYGNGNVAGKEYANGNDQEFGTGYRAGEQTGRWYDGAAAVYDSKERWLVPRFSFHTYPGILIPRAPARVSPILRVSHGAESHGITSHDERRGPARAQTLTGRSDADPSRFANGPRVRKTKYNFHVSNQPPRRAADRPSLTGRVLAALPISCRAPHCAPGPAAMAAAAAARSFLRSGVASSSSVRGAAARAASRAGTAPLPRRPSAAAPRLLVRSPVEMSSVCLETLMPMHSATASALMTSLLTGPSCRSFGWLSEEQNSPESDISNCRLLQLSIIYPLGLLKLCVICKCNF</sequence>
<organism evidence="3 4">
    <name type="scientific">Oryza meyeriana var. granulata</name>
    <dbReference type="NCBI Taxonomy" id="110450"/>
    <lineage>
        <taxon>Eukaryota</taxon>
        <taxon>Viridiplantae</taxon>
        <taxon>Streptophyta</taxon>
        <taxon>Embryophyta</taxon>
        <taxon>Tracheophyta</taxon>
        <taxon>Spermatophyta</taxon>
        <taxon>Magnoliopsida</taxon>
        <taxon>Liliopsida</taxon>
        <taxon>Poales</taxon>
        <taxon>Poaceae</taxon>
        <taxon>BOP clade</taxon>
        <taxon>Oryzoideae</taxon>
        <taxon>Oryzeae</taxon>
        <taxon>Oryzinae</taxon>
        <taxon>Oryza</taxon>
        <taxon>Oryza meyeriana</taxon>
    </lineage>
</organism>
<keyword evidence="2" id="KW-0732">Signal</keyword>
<protein>
    <recommendedName>
        <fullName evidence="5">BURP domain-containing protein</fullName>
    </recommendedName>
</protein>
<dbReference type="InterPro" id="IPR040290">
    <property type="entry name" value="Prot_E6-like"/>
</dbReference>
<dbReference type="OrthoDB" id="749662at2759"/>
<feature type="region of interest" description="Disordered" evidence="1">
    <location>
        <begin position="115"/>
        <end position="202"/>
    </location>
</feature>
<evidence type="ECO:0000256" key="1">
    <source>
        <dbReference type="SAM" id="MobiDB-lite"/>
    </source>
</evidence>
<dbReference type="Proteomes" id="UP000479710">
    <property type="component" value="Unassembled WGS sequence"/>
</dbReference>
<evidence type="ECO:0000256" key="2">
    <source>
        <dbReference type="SAM" id="SignalP"/>
    </source>
</evidence>
<feature type="compositionally biased region" description="Low complexity" evidence="1">
    <location>
        <begin position="160"/>
        <end position="175"/>
    </location>
</feature>
<evidence type="ECO:0000313" key="3">
    <source>
        <dbReference type="EMBL" id="KAF0918895.1"/>
    </source>
</evidence>
<evidence type="ECO:0000313" key="4">
    <source>
        <dbReference type="Proteomes" id="UP000479710"/>
    </source>
</evidence>
<feature type="chain" id="PRO_5026198482" description="BURP domain-containing protein" evidence="2">
    <location>
        <begin position="28"/>
        <end position="591"/>
    </location>
</feature>
<proteinExistence type="predicted"/>
<feature type="compositionally biased region" description="Basic and acidic residues" evidence="1">
    <location>
        <begin position="379"/>
        <end position="392"/>
    </location>
</feature>
<feature type="region of interest" description="Disordered" evidence="1">
    <location>
        <begin position="59"/>
        <end position="91"/>
    </location>
</feature>
<comment type="caution">
    <text evidence="3">The sequence shown here is derived from an EMBL/GenBank/DDBJ whole genome shotgun (WGS) entry which is preliminary data.</text>
</comment>
<gene>
    <name evidence="3" type="ORF">E2562_027335</name>
</gene>
<feature type="compositionally biased region" description="Low complexity" evidence="1">
    <location>
        <begin position="59"/>
        <end position="86"/>
    </location>
</feature>
<name>A0A6G1E189_9ORYZ</name>
<feature type="region of interest" description="Disordered" evidence="1">
    <location>
        <begin position="379"/>
        <end position="414"/>
    </location>
</feature>
<dbReference type="EMBL" id="SPHZ02000005">
    <property type="protein sequence ID" value="KAF0918895.1"/>
    <property type="molecule type" value="Genomic_DNA"/>
</dbReference>